<dbReference type="EMBL" id="MCFJ01000008">
    <property type="protein sequence ID" value="ORY62956.1"/>
    <property type="molecule type" value="Genomic_DNA"/>
</dbReference>
<sequence length="60" mass="6708">MQKNPFKSKYVPRETKSGTETSLVVLAGIRDPSCIYTCILSFVVMQYANVITPNRLLPTS</sequence>
<dbReference type="InParanoid" id="A0A1Y2DV00"/>
<name>A0A1Y2DV00_9PEZI</name>
<proteinExistence type="predicted"/>
<gene>
    <name evidence="1" type="ORF">BCR38DRAFT_218300</name>
</gene>
<dbReference type="AlphaFoldDB" id="A0A1Y2DV00"/>
<dbReference type="GeneID" id="63770433"/>
<protein>
    <submittedName>
        <fullName evidence="1">Uncharacterized protein</fullName>
    </submittedName>
</protein>
<reference evidence="1 2" key="1">
    <citation type="submission" date="2016-07" db="EMBL/GenBank/DDBJ databases">
        <title>Pervasive Adenine N6-methylation of Active Genes in Fungi.</title>
        <authorList>
            <consortium name="DOE Joint Genome Institute"/>
            <person name="Mondo S.J."/>
            <person name="Dannebaum R.O."/>
            <person name="Kuo R.C."/>
            <person name="Labutti K."/>
            <person name="Haridas S."/>
            <person name="Kuo A."/>
            <person name="Salamov A."/>
            <person name="Ahrendt S.R."/>
            <person name="Lipzen A."/>
            <person name="Sullivan W."/>
            <person name="Andreopoulos W.B."/>
            <person name="Clum A."/>
            <person name="Lindquist E."/>
            <person name="Daum C."/>
            <person name="Ramamoorthy G.K."/>
            <person name="Gryganskyi A."/>
            <person name="Culley D."/>
            <person name="Magnuson J.K."/>
            <person name="James T.Y."/>
            <person name="O'Malley M.A."/>
            <person name="Stajich J.E."/>
            <person name="Spatafora J.W."/>
            <person name="Visel A."/>
            <person name="Grigoriev I.V."/>
        </authorList>
    </citation>
    <scope>NUCLEOTIDE SEQUENCE [LARGE SCALE GENOMIC DNA]</scope>
    <source>
        <strain evidence="1 2">CBS 129021</strain>
    </source>
</reference>
<organism evidence="1 2">
    <name type="scientific">Pseudomassariella vexata</name>
    <dbReference type="NCBI Taxonomy" id="1141098"/>
    <lineage>
        <taxon>Eukaryota</taxon>
        <taxon>Fungi</taxon>
        <taxon>Dikarya</taxon>
        <taxon>Ascomycota</taxon>
        <taxon>Pezizomycotina</taxon>
        <taxon>Sordariomycetes</taxon>
        <taxon>Xylariomycetidae</taxon>
        <taxon>Amphisphaeriales</taxon>
        <taxon>Pseudomassariaceae</taxon>
        <taxon>Pseudomassariella</taxon>
    </lineage>
</organism>
<evidence type="ECO:0000313" key="2">
    <source>
        <dbReference type="Proteomes" id="UP000193689"/>
    </source>
</evidence>
<dbReference type="Proteomes" id="UP000193689">
    <property type="component" value="Unassembled WGS sequence"/>
</dbReference>
<evidence type="ECO:0000313" key="1">
    <source>
        <dbReference type="EMBL" id="ORY62956.1"/>
    </source>
</evidence>
<keyword evidence="2" id="KW-1185">Reference proteome</keyword>
<comment type="caution">
    <text evidence="1">The sequence shown here is derived from an EMBL/GenBank/DDBJ whole genome shotgun (WGS) entry which is preliminary data.</text>
</comment>
<dbReference type="RefSeq" id="XP_040714613.1">
    <property type="nucleotide sequence ID" value="XM_040854221.1"/>
</dbReference>
<accession>A0A1Y2DV00</accession>